<evidence type="ECO:0000313" key="3">
    <source>
        <dbReference type="EMBL" id="CAJ1948373.1"/>
    </source>
</evidence>
<gene>
    <name evidence="3" type="ORF">CYCCA115_LOCUS11584</name>
</gene>
<keyword evidence="4" id="KW-1185">Reference proteome</keyword>
<proteinExistence type="predicted"/>
<dbReference type="AlphaFoldDB" id="A0AAD2JGK9"/>
<evidence type="ECO:0000256" key="2">
    <source>
        <dbReference type="SAM" id="MobiDB-lite"/>
    </source>
</evidence>
<sequence>MSLFETQEDSPFLRRLHRNNRDDGDEIALPAAAAGGMMPPTVFPGRAPAQASAVHGRGMWNNFLRSFSDPLYALLDLFDNAVDASWNLPKGEVPKIKVDLDTHGQGGIYIRNASSDPIPSMEQILEVFRSAKEHHKSAIGENGVGIKHACANLSDLSLVLTKTADSFSLGILMKDLQQDVPHFPQMVIARSASIYGRIKHMCDLEQMTWGLAVAAYGDGDLYLGIDRICLHFEEMKTGVDWKDASDVFTIVISKLRQTGHTENEGGEEDPESLNDINNDGNGDDSDERSQEVLREFAKRLPQLYIHLNHNIQVQVCGKVIDMAYWETRLADLTLFEVGIPQGREKDAKLKLTHADPPYRHPTVRFWLGFNVGRPSASAHIYYYSRQSGRLIKDLHDCRSMLNLTAGSTDFKQGLTIILDDWNSTLPLNPTKQDLSFAFQEHGETHKTNLNFWLSGITYFFWTYHFDHRNKSKQMLTQVVTKAASLFDGARARKAVIPLNEMDPIRFKNVAWTQRKVKLEDEDGGDASYLKLYVGQQARQSAERTVGRDTLVQLSEVNLRGRQVTKRKASAGPSPSSKIAKTDSLFELEDQKIVAPPVRRPMTARKSVAKTTAVAERQELKRHKELLLAREQEIEEIKREKEEQIMALQKQKEKTEKKVSRLQKELDAARTANGGAMNVSGQLFNVRVMNHENGRSVDLRIPAESNRSLRQVMRDKKVRKQKLLFWGSETTSKLQKKLVTVKVGIWDPTKPEGDYNYVYGLDDLESETTLELFNYIAQDGKNVAQAYDPVHLCMFTEDMKHVKEDEEEFII</sequence>
<evidence type="ECO:0000313" key="4">
    <source>
        <dbReference type="Proteomes" id="UP001295423"/>
    </source>
</evidence>
<name>A0AAD2JGK9_9STRA</name>
<reference evidence="3" key="1">
    <citation type="submission" date="2023-08" db="EMBL/GenBank/DDBJ databases">
        <authorList>
            <person name="Audoor S."/>
            <person name="Bilcke G."/>
        </authorList>
    </citation>
    <scope>NUCLEOTIDE SEQUENCE</scope>
</reference>
<accession>A0AAD2JGK9</accession>
<organism evidence="3 4">
    <name type="scientific">Cylindrotheca closterium</name>
    <dbReference type="NCBI Taxonomy" id="2856"/>
    <lineage>
        <taxon>Eukaryota</taxon>
        <taxon>Sar</taxon>
        <taxon>Stramenopiles</taxon>
        <taxon>Ochrophyta</taxon>
        <taxon>Bacillariophyta</taxon>
        <taxon>Bacillariophyceae</taxon>
        <taxon>Bacillariophycidae</taxon>
        <taxon>Bacillariales</taxon>
        <taxon>Bacillariaceae</taxon>
        <taxon>Cylindrotheca</taxon>
    </lineage>
</organism>
<feature type="coiled-coil region" evidence="1">
    <location>
        <begin position="619"/>
        <end position="671"/>
    </location>
</feature>
<dbReference type="EMBL" id="CAKOGP040001747">
    <property type="protein sequence ID" value="CAJ1948373.1"/>
    <property type="molecule type" value="Genomic_DNA"/>
</dbReference>
<evidence type="ECO:0000256" key="1">
    <source>
        <dbReference type="SAM" id="Coils"/>
    </source>
</evidence>
<comment type="caution">
    <text evidence="3">The sequence shown here is derived from an EMBL/GenBank/DDBJ whole genome shotgun (WGS) entry which is preliminary data.</text>
</comment>
<feature type="region of interest" description="Disordered" evidence="2">
    <location>
        <begin position="259"/>
        <end position="289"/>
    </location>
</feature>
<dbReference type="Proteomes" id="UP001295423">
    <property type="component" value="Unassembled WGS sequence"/>
</dbReference>
<protein>
    <submittedName>
        <fullName evidence="3">Uncharacterized protein</fullName>
    </submittedName>
</protein>
<keyword evidence="1" id="KW-0175">Coiled coil</keyword>